<dbReference type="InterPro" id="IPR027417">
    <property type="entry name" value="P-loop_NTPase"/>
</dbReference>
<dbReference type="OrthoDB" id="271325at2759"/>
<feature type="compositionally biased region" description="Low complexity" evidence="5">
    <location>
        <begin position="649"/>
        <end position="658"/>
    </location>
</feature>
<feature type="compositionally biased region" description="Basic and acidic residues" evidence="5">
    <location>
        <begin position="627"/>
        <end position="648"/>
    </location>
</feature>
<organism evidence="7 8">
    <name type="scientific">Desmophyllum pertusum</name>
    <dbReference type="NCBI Taxonomy" id="174260"/>
    <lineage>
        <taxon>Eukaryota</taxon>
        <taxon>Metazoa</taxon>
        <taxon>Cnidaria</taxon>
        <taxon>Anthozoa</taxon>
        <taxon>Hexacorallia</taxon>
        <taxon>Scleractinia</taxon>
        <taxon>Caryophylliina</taxon>
        <taxon>Caryophylliidae</taxon>
        <taxon>Desmophyllum</taxon>
    </lineage>
</organism>
<keyword evidence="2 4" id="KW-0067">ATP-binding</keyword>
<dbReference type="InterPro" id="IPR012340">
    <property type="entry name" value="NA-bd_OB-fold"/>
</dbReference>
<dbReference type="AlphaFoldDB" id="A0A9W9Z5X4"/>
<dbReference type="InterPro" id="IPR031327">
    <property type="entry name" value="MCM"/>
</dbReference>
<dbReference type="InterPro" id="IPR041562">
    <property type="entry name" value="MCM_lid"/>
</dbReference>
<evidence type="ECO:0000313" key="7">
    <source>
        <dbReference type="EMBL" id="KAJ7375505.1"/>
    </source>
</evidence>
<sequence>MLPLFDGALAQAAVTIMQENATQVSMSFKSHLHVRLSNLPICPELRRDKIPKTSDIGRFLAVSGTVIRVSTVKLLEYEKEYICSRCKHVFGIQADFEQFYSIPKPSTCPASKECNSNKFTCLSDGASEPTSCRDYQEIKIQEQVQKLAVGTIPRSMWVVLEDDLVDTCKAGDDITVCGVVMRRWKPVFPDSRCDLEVVLKANHLSVNNEQRAGVLVTEELKREFVEFWERYKDSPLQARNLILSSFCPQVYGLYAVKLAVALVLIGGVQRVDPTGTRVRGESHLLLVGDPVLTSIIKIAIYRDRKIAVLEVCSQDRASFSSDHWIGSTSAGLTVAAVRDSGEWQLEAGALVLADGGLCCIDEFNSIQEHDRTCIHEAMEQQTISVAKAGMVCKLNTKTTILAATNPKGPYDPSEGLSVNIAVASPLLSRFDLLLVLHDARNEEWDRIVSSFILEGKGLRTTASSSEPLWSMEKMQAYFCYIKTLKPQLTPESNRILSRYYQCQRQADLRNAARTTIRLLESLIRLAQAHARLMFREFVTIQDAIVAVTCVECSMQNSALLGSMNALHTRFPDEPQEEYSRQAKLVLKKLNLEDMVGAIDEVQPIENGSNAGDSGNGAENNVLTRNANQDRNKEKSSSADEENADRVDNDNNSTSNDFSEVVSPDQLTGVFPISSSAEVGTDDFIDGDSSSALVKSPSQSNVTRDIENLSKETCLKNPPTLRTVVNNKENGDSAKAVNRTANSLDKSKSIIQLFSKKPVAGVSATVSKNNCEAPPRDPRESSRIFMTEELDDEDLEMEWPTDALTSFQNERAVNHSNSSLRVSSEISLASNLRRFNSKEKR</sequence>
<dbReference type="GO" id="GO:0005524">
    <property type="term" value="F:ATP binding"/>
    <property type="evidence" value="ECO:0007669"/>
    <property type="project" value="UniProtKB-KW"/>
</dbReference>
<dbReference type="PRINTS" id="PR01657">
    <property type="entry name" value="MCMFAMILY"/>
</dbReference>
<dbReference type="EC" id="3.6.4.12" evidence="7"/>
<dbReference type="InterPro" id="IPR001208">
    <property type="entry name" value="MCM_dom"/>
</dbReference>
<dbReference type="GO" id="GO:0016787">
    <property type="term" value="F:hydrolase activity"/>
    <property type="evidence" value="ECO:0007669"/>
    <property type="project" value="UniProtKB-KW"/>
</dbReference>
<feature type="compositionally biased region" description="Low complexity" evidence="5">
    <location>
        <begin position="605"/>
        <end position="620"/>
    </location>
</feature>
<evidence type="ECO:0000256" key="3">
    <source>
        <dbReference type="ARBA" id="ARBA00023125"/>
    </source>
</evidence>
<keyword evidence="7" id="KW-0347">Helicase</keyword>
<keyword evidence="3 4" id="KW-0238">DNA-binding</keyword>
<dbReference type="Gene3D" id="2.40.50.140">
    <property type="entry name" value="Nucleic acid-binding proteins"/>
    <property type="match status" value="1"/>
</dbReference>
<dbReference type="EMBL" id="MU826826">
    <property type="protein sequence ID" value="KAJ7375505.1"/>
    <property type="molecule type" value="Genomic_DNA"/>
</dbReference>
<dbReference type="FunFam" id="3.40.50.300:FF:000671">
    <property type="entry name" value="DNA helicase MCM9 isoform X1"/>
    <property type="match status" value="1"/>
</dbReference>
<dbReference type="PANTHER" id="PTHR11630">
    <property type="entry name" value="DNA REPLICATION LICENSING FACTOR MCM FAMILY MEMBER"/>
    <property type="match status" value="1"/>
</dbReference>
<dbReference type="Pfam" id="PF00493">
    <property type="entry name" value="MCM"/>
    <property type="match status" value="1"/>
</dbReference>
<dbReference type="GO" id="GO:0017116">
    <property type="term" value="F:single-stranded DNA helicase activity"/>
    <property type="evidence" value="ECO:0007669"/>
    <property type="project" value="TreeGrafter"/>
</dbReference>
<dbReference type="SUPFAM" id="SSF52540">
    <property type="entry name" value="P-loop containing nucleoside triphosphate hydrolases"/>
    <property type="match status" value="1"/>
</dbReference>
<gene>
    <name evidence="7" type="primary">MCM9_1</name>
    <name evidence="7" type="ORF">OS493_002279</name>
</gene>
<dbReference type="PROSITE" id="PS50051">
    <property type="entry name" value="MCM_2"/>
    <property type="match status" value="1"/>
</dbReference>
<keyword evidence="1 4" id="KW-0547">Nucleotide-binding</keyword>
<dbReference type="Pfam" id="PF17855">
    <property type="entry name" value="MCM_lid"/>
    <property type="match status" value="1"/>
</dbReference>
<name>A0A9W9Z5X4_9CNID</name>
<evidence type="ECO:0000256" key="2">
    <source>
        <dbReference type="ARBA" id="ARBA00022840"/>
    </source>
</evidence>
<dbReference type="PANTHER" id="PTHR11630:SF48">
    <property type="entry name" value="DNA HELICASE MCM9"/>
    <property type="match status" value="1"/>
</dbReference>
<keyword evidence="8" id="KW-1185">Reference proteome</keyword>
<evidence type="ECO:0000313" key="8">
    <source>
        <dbReference type="Proteomes" id="UP001163046"/>
    </source>
</evidence>
<comment type="similarity">
    <text evidence="4">Belongs to the MCM family.</text>
</comment>
<dbReference type="GO" id="GO:0042555">
    <property type="term" value="C:MCM complex"/>
    <property type="evidence" value="ECO:0007669"/>
    <property type="project" value="TreeGrafter"/>
</dbReference>
<keyword evidence="7" id="KW-0378">Hydrolase</keyword>
<feature type="region of interest" description="Disordered" evidence="5">
    <location>
        <begin position="602"/>
        <end position="662"/>
    </location>
</feature>
<feature type="domain" description="MCM C-terminal AAA(+) ATPase" evidence="6">
    <location>
        <begin position="238"/>
        <end position="452"/>
    </location>
</feature>
<dbReference type="Gene3D" id="3.40.50.300">
    <property type="entry name" value="P-loop containing nucleotide triphosphate hydrolases"/>
    <property type="match status" value="1"/>
</dbReference>
<reference evidence="7" key="1">
    <citation type="submission" date="2023-01" db="EMBL/GenBank/DDBJ databases">
        <title>Genome assembly of the deep-sea coral Lophelia pertusa.</title>
        <authorList>
            <person name="Herrera S."/>
            <person name="Cordes E."/>
        </authorList>
    </citation>
    <scope>NUCLEOTIDE SEQUENCE</scope>
    <source>
        <strain evidence="7">USNM1676648</strain>
        <tissue evidence="7">Polyp</tissue>
    </source>
</reference>
<dbReference type="GO" id="GO:0005634">
    <property type="term" value="C:nucleus"/>
    <property type="evidence" value="ECO:0007669"/>
    <property type="project" value="UniProtKB-SubCell"/>
</dbReference>
<comment type="caution">
    <text evidence="7">The sequence shown here is derived from an EMBL/GenBank/DDBJ whole genome shotgun (WGS) entry which is preliminary data.</text>
</comment>
<dbReference type="SUPFAM" id="SSF50249">
    <property type="entry name" value="Nucleic acid-binding proteins"/>
    <property type="match status" value="1"/>
</dbReference>
<accession>A0A9W9Z5X4</accession>
<evidence type="ECO:0000256" key="1">
    <source>
        <dbReference type="ARBA" id="ARBA00022741"/>
    </source>
</evidence>
<evidence type="ECO:0000256" key="4">
    <source>
        <dbReference type="RuleBase" id="RU004070"/>
    </source>
</evidence>
<proteinExistence type="inferred from homology"/>
<dbReference type="GO" id="GO:0000724">
    <property type="term" value="P:double-strand break repair via homologous recombination"/>
    <property type="evidence" value="ECO:0007669"/>
    <property type="project" value="TreeGrafter"/>
</dbReference>
<protein>
    <submittedName>
        <fullName evidence="7">DNA helicase mcm9</fullName>
        <ecNumber evidence="7">3.6.4.12</ecNumber>
    </submittedName>
</protein>
<dbReference type="GO" id="GO:0003697">
    <property type="term" value="F:single-stranded DNA binding"/>
    <property type="evidence" value="ECO:0007669"/>
    <property type="project" value="TreeGrafter"/>
</dbReference>
<evidence type="ECO:0000256" key="5">
    <source>
        <dbReference type="SAM" id="MobiDB-lite"/>
    </source>
</evidence>
<dbReference type="SMART" id="SM00350">
    <property type="entry name" value="MCM"/>
    <property type="match status" value="1"/>
</dbReference>
<dbReference type="Proteomes" id="UP001163046">
    <property type="component" value="Unassembled WGS sequence"/>
</dbReference>
<dbReference type="InterPro" id="IPR033762">
    <property type="entry name" value="MCM_OB"/>
</dbReference>
<evidence type="ECO:0000259" key="6">
    <source>
        <dbReference type="PROSITE" id="PS50051"/>
    </source>
</evidence>
<dbReference type="Pfam" id="PF17207">
    <property type="entry name" value="MCM_OB"/>
    <property type="match status" value="1"/>
</dbReference>